<dbReference type="InterPro" id="IPR008075">
    <property type="entry name" value="LIMR"/>
</dbReference>
<dbReference type="EMBL" id="CAIIXF020000001">
    <property type="protein sequence ID" value="CAH1774245.1"/>
    <property type="molecule type" value="Genomic_DNA"/>
</dbReference>
<dbReference type="GO" id="GO:0004888">
    <property type="term" value="F:transmembrane signaling receptor activity"/>
    <property type="evidence" value="ECO:0007669"/>
    <property type="project" value="TreeGrafter"/>
</dbReference>
<feature type="transmembrane region" description="Helical" evidence="4">
    <location>
        <begin position="207"/>
        <end position="233"/>
    </location>
</feature>
<evidence type="ECO:0000256" key="2">
    <source>
        <dbReference type="SAM" id="Coils"/>
    </source>
</evidence>
<comment type="caution">
    <text evidence="5">The sequence shown here is derived from an EMBL/GenBank/DDBJ whole genome shotgun (WGS) entry which is preliminary data.</text>
</comment>
<accession>A0A8J1XYL5</accession>
<feature type="transmembrane region" description="Helical" evidence="4">
    <location>
        <begin position="51"/>
        <end position="74"/>
    </location>
</feature>
<dbReference type="PANTHER" id="PTHR12625">
    <property type="entry name" value="LIPOCALIN-1 INTERACTING MEMBRANE RECEPTOR LIMR"/>
    <property type="match status" value="1"/>
</dbReference>
<dbReference type="GO" id="GO:0007165">
    <property type="term" value="P:signal transduction"/>
    <property type="evidence" value="ECO:0007669"/>
    <property type="project" value="TreeGrafter"/>
</dbReference>
<dbReference type="AlphaFoldDB" id="A0A8J1XYL5"/>
<keyword evidence="6" id="KW-1185">Reference proteome</keyword>
<keyword evidence="4" id="KW-0812">Transmembrane</keyword>
<evidence type="ECO:0000256" key="4">
    <source>
        <dbReference type="SAM" id="Phobius"/>
    </source>
</evidence>
<sequence length="383" mass="42713">MARVYESLVLLCLLAILVFGLAWVALALIDKDTSSRKALWHVWSFYLPLLYSFISLLGVLMLLICTPVGFARLFTVMGQLVVKPQFLQDIEEEINTARFEEETLHRKLQYKVRHTIANGTNSVQEIEEKLTEVQEDRRKLEKRKKVSALRRNLGYPLMMILLLALTAVSVLIVVQNSIELLLGGKELPVGKKDTVLGKSSLVALGPIGAAFEIVLILYFMLASVVGFYSLPVFSRLRPLLHDTTITKIIGNCVVLLVLSSALPVLSRALGITNFDLLGDFGKIDWLGNMEIILTYNLIFGVATSLCLVKKFTLSIRQEIYRRLGMAFRREQKRTTSLNINGSAVKDQSHPSNGFTSPNNGTNGTIQLSSTITMNGNTTHDKNE</sequence>
<evidence type="ECO:0000256" key="3">
    <source>
        <dbReference type="SAM" id="MobiDB-lite"/>
    </source>
</evidence>
<feature type="region of interest" description="Disordered" evidence="3">
    <location>
        <begin position="339"/>
        <end position="383"/>
    </location>
</feature>
<keyword evidence="2" id="KW-0175">Coiled coil</keyword>
<dbReference type="Pfam" id="PF04791">
    <property type="entry name" value="LMBR1"/>
    <property type="match status" value="1"/>
</dbReference>
<feature type="compositionally biased region" description="Polar residues" evidence="3">
    <location>
        <begin position="349"/>
        <end position="377"/>
    </location>
</feature>
<dbReference type="PRINTS" id="PR01692">
    <property type="entry name" value="LIPOCALINIMR"/>
</dbReference>
<dbReference type="Proteomes" id="UP000749559">
    <property type="component" value="Unassembled WGS sequence"/>
</dbReference>
<keyword evidence="4" id="KW-1133">Transmembrane helix</keyword>
<evidence type="ECO:0000313" key="5">
    <source>
        <dbReference type="EMBL" id="CAH1774245.1"/>
    </source>
</evidence>
<evidence type="ECO:0000256" key="1">
    <source>
        <dbReference type="ARBA" id="ARBA00010487"/>
    </source>
</evidence>
<keyword evidence="4" id="KW-0472">Membrane</keyword>
<gene>
    <name evidence="5" type="ORF">OFUS_LOCUS1747</name>
</gene>
<dbReference type="PANTHER" id="PTHR12625:SF0">
    <property type="entry name" value="PROTEIN LILIPOD"/>
    <property type="match status" value="1"/>
</dbReference>
<proteinExistence type="inferred from homology"/>
<dbReference type="GO" id="GO:0005886">
    <property type="term" value="C:plasma membrane"/>
    <property type="evidence" value="ECO:0007669"/>
    <property type="project" value="TreeGrafter"/>
</dbReference>
<organism evidence="5 6">
    <name type="scientific">Owenia fusiformis</name>
    <name type="common">Polychaete worm</name>
    <dbReference type="NCBI Taxonomy" id="6347"/>
    <lineage>
        <taxon>Eukaryota</taxon>
        <taxon>Metazoa</taxon>
        <taxon>Spiralia</taxon>
        <taxon>Lophotrochozoa</taxon>
        <taxon>Annelida</taxon>
        <taxon>Polychaeta</taxon>
        <taxon>Sedentaria</taxon>
        <taxon>Canalipalpata</taxon>
        <taxon>Sabellida</taxon>
        <taxon>Oweniida</taxon>
        <taxon>Oweniidae</taxon>
        <taxon>Owenia</taxon>
    </lineage>
</organism>
<reference evidence="5" key="1">
    <citation type="submission" date="2022-03" db="EMBL/GenBank/DDBJ databases">
        <authorList>
            <person name="Martin C."/>
        </authorList>
    </citation>
    <scope>NUCLEOTIDE SEQUENCE</scope>
</reference>
<feature type="coiled-coil region" evidence="2">
    <location>
        <begin position="87"/>
        <end position="143"/>
    </location>
</feature>
<dbReference type="InterPro" id="IPR006876">
    <property type="entry name" value="LMBR1-like_membr_prot"/>
</dbReference>
<name>A0A8J1XYL5_OWEFU</name>
<comment type="similarity">
    <text evidence="1">Belongs to the LIMR family.</text>
</comment>
<feature type="transmembrane region" description="Helical" evidence="4">
    <location>
        <begin position="245"/>
        <end position="265"/>
    </location>
</feature>
<feature type="transmembrane region" description="Helical" evidence="4">
    <location>
        <begin position="153"/>
        <end position="174"/>
    </location>
</feature>
<dbReference type="OrthoDB" id="5596951at2759"/>
<evidence type="ECO:0000313" key="6">
    <source>
        <dbReference type="Proteomes" id="UP000749559"/>
    </source>
</evidence>
<protein>
    <submittedName>
        <fullName evidence="5">Uncharacterized protein</fullName>
    </submittedName>
</protein>
<feature type="transmembrane region" description="Helical" evidence="4">
    <location>
        <begin position="285"/>
        <end position="308"/>
    </location>
</feature>